<dbReference type="Proteomes" id="UP000237003">
    <property type="component" value="Unassembled WGS sequence"/>
</dbReference>
<reference evidence="1 2" key="1">
    <citation type="submission" date="2018-01" db="EMBL/GenBank/DDBJ databases">
        <title>Complete genome sequences of 14 Citrobacter spp. isolated from plant in Canada.</title>
        <authorList>
            <person name="Bhandare S.G."/>
            <person name="Colavecchio A."/>
            <person name="Jeukens J."/>
            <person name="Emond-Rheault J.-G."/>
            <person name="Freschi L."/>
            <person name="Hamel J."/>
            <person name="Kukavica-Ibrulj I."/>
            <person name="Levesque R."/>
            <person name="Goodridge L."/>
        </authorList>
    </citation>
    <scope>NUCLEOTIDE SEQUENCE [LARGE SCALE GENOMIC DNA]</scope>
    <source>
        <strain evidence="1 2">S1285</strain>
    </source>
</reference>
<evidence type="ECO:0000313" key="2">
    <source>
        <dbReference type="Proteomes" id="UP000237003"/>
    </source>
</evidence>
<comment type="caution">
    <text evidence="1">The sequence shown here is derived from an EMBL/GenBank/DDBJ whole genome shotgun (WGS) entry which is preliminary data.</text>
</comment>
<dbReference type="OrthoDB" id="1029638at2"/>
<protein>
    <submittedName>
        <fullName evidence="1">Uncharacterized protein</fullName>
    </submittedName>
</protein>
<dbReference type="RefSeq" id="WP_103778162.1">
    <property type="nucleotide sequence ID" value="NZ_PQLX01000004.1"/>
</dbReference>
<sequence>MSQRDWQLEQGDAIARFLFSPLKAERFAEFYTGEGALPDADESYCRQVFRQSMAQRVVDPDRALPCSTIAVADERGIVSFSDFSPRPFHHQRWLQVDLYAPYAGNFSFRLATCGAIRIWRSGVQCVCFTPLSRNLMSQTECELPLLAGKNRLLIHLDQLAERDTLCALQILYQGSVPLGFGLTDARNLPEFQCLPPRVVNQSDESARRLLTVMQQREYGPYAETLLLNTLRHISAREECCVFSVLPLLQLWRFHQGEYFPDVLWRRVKSTLLGFRYWQDERGCDAMGFSSENHALAFHAAQYLAGQFFPEALFVASARRGRVQQAVARERLASWFARAETQGLTERNHPAYYPTDYRGLLALQEMADDIKLRKRAGQLAEGAQG</sequence>
<dbReference type="EMBL" id="PQLX01000004">
    <property type="protein sequence ID" value="POU65228.1"/>
    <property type="molecule type" value="Genomic_DNA"/>
</dbReference>
<organism evidence="1 2">
    <name type="scientific">Citrobacter amalonaticus</name>
    <dbReference type="NCBI Taxonomy" id="35703"/>
    <lineage>
        <taxon>Bacteria</taxon>
        <taxon>Pseudomonadati</taxon>
        <taxon>Pseudomonadota</taxon>
        <taxon>Gammaproteobacteria</taxon>
        <taxon>Enterobacterales</taxon>
        <taxon>Enterobacteriaceae</taxon>
        <taxon>Citrobacter</taxon>
    </lineage>
</organism>
<proteinExistence type="predicted"/>
<accession>A0A2S4RXH1</accession>
<evidence type="ECO:0000313" key="1">
    <source>
        <dbReference type="EMBL" id="POU65228.1"/>
    </source>
</evidence>
<dbReference type="AlphaFoldDB" id="A0A2S4RXH1"/>
<gene>
    <name evidence="1" type="ORF">C3430_13665</name>
</gene>
<name>A0A2S4RXH1_CITAM</name>